<name>A0A352IVH2_9GAMM</name>
<keyword evidence="1" id="KW-0175">Coiled coil</keyword>
<evidence type="ECO:0000313" key="4">
    <source>
        <dbReference type="Proteomes" id="UP000263489"/>
    </source>
</evidence>
<feature type="domain" description="Toprim" evidence="2">
    <location>
        <begin position="238"/>
        <end position="333"/>
    </location>
</feature>
<dbReference type="Proteomes" id="UP000263489">
    <property type="component" value="Unassembled WGS sequence"/>
</dbReference>
<evidence type="ECO:0000256" key="1">
    <source>
        <dbReference type="SAM" id="Coils"/>
    </source>
</evidence>
<evidence type="ECO:0000313" key="3">
    <source>
        <dbReference type="EMBL" id="HBC35455.1"/>
    </source>
</evidence>
<dbReference type="InterPro" id="IPR006171">
    <property type="entry name" value="TOPRIM_dom"/>
</dbReference>
<accession>A0A352IVH2</accession>
<protein>
    <submittedName>
        <fullName evidence="3">Topoisomerase</fullName>
    </submittedName>
</protein>
<dbReference type="Pfam" id="PF13362">
    <property type="entry name" value="Toprim_3"/>
    <property type="match status" value="1"/>
</dbReference>
<keyword evidence="3" id="KW-0413">Isomerase</keyword>
<gene>
    <name evidence="3" type="ORF">DC045_14315</name>
</gene>
<dbReference type="EMBL" id="DNNA01000229">
    <property type="protein sequence ID" value="HBC35455.1"/>
    <property type="molecule type" value="Genomic_DNA"/>
</dbReference>
<evidence type="ECO:0000259" key="2">
    <source>
        <dbReference type="Pfam" id="PF13362"/>
    </source>
</evidence>
<comment type="caution">
    <text evidence="3">The sequence shown here is derived from an EMBL/GenBank/DDBJ whole genome shotgun (WGS) entry which is preliminary data.</text>
</comment>
<sequence>MKRAPAPEEAKRQTRFKYSIGQSDQNTVNRKHDEAAGGYASLLDSIRTALLEAGIEPANPDALLSRLAEAEGKPVRFGTVTKPRSKNGWLIAYHDRSLPFVVIAGDWATGAEMKWIAGHLNSMTRAEQRELKRRMDRAREAREEEQARQWEARAIEAGRRWHSSATADQFHPYLLRKGIQPHRARQHGRELVLLLTDFNGKAWSLQTIDEAGEKRLMAGGKKAGHFIVVDGPDYPARVLICEGWATGCTLAESDPAALVLAAVDCGNLQAVATGARNRWPDADLIVCGDDDRTTPGNPGATAARSAALAAGARYALPQWPPAAPLNLSDFNDLSNWRKGAA</sequence>
<dbReference type="AlphaFoldDB" id="A0A352IVH2"/>
<organism evidence="3 4">
    <name type="scientific">Marinobacter adhaerens</name>
    <dbReference type="NCBI Taxonomy" id="1033846"/>
    <lineage>
        <taxon>Bacteria</taxon>
        <taxon>Pseudomonadati</taxon>
        <taxon>Pseudomonadota</taxon>
        <taxon>Gammaproteobacteria</taxon>
        <taxon>Pseudomonadales</taxon>
        <taxon>Marinobacteraceae</taxon>
        <taxon>Marinobacter</taxon>
    </lineage>
</organism>
<proteinExistence type="predicted"/>
<dbReference type="GO" id="GO:0016853">
    <property type="term" value="F:isomerase activity"/>
    <property type="evidence" value="ECO:0007669"/>
    <property type="project" value="UniProtKB-KW"/>
</dbReference>
<reference evidence="3 4" key="1">
    <citation type="journal article" date="2018" name="Nat. Biotechnol.">
        <title>A standardized bacterial taxonomy based on genome phylogeny substantially revises the tree of life.</title>
        <authorList>
            <person name="Parks D.H."/>
            <person name="Chuvochina M."/>
            <person name="Waite D.W."/>
            <person name="Rinke C."/>
            <person name="Skarshewski A."/>
            <person name="Chaumeil P.A."/>
            <person name="Hugenholtz P."/>
        </authorList>
    </citation>
    <scope>NUCLEOTIDE SEQUENCE [LARGE SCALE GENOMIC DNA]</scope>
    <source>
        <strain evidence="3">UBA9380</strain>
    </source>
</reference>
<feature type="coiled-coil region" evidence="1">
    <location>
        <begin position="121"/>
        <end position="148"/>
    </location>
</feature>